<sequence length="308" mass="33412">MTSATESLPAGLQVFERGWLSANTLLFTGRAQTAVVDTGYATHAMQTVALIDAALGPRPLDLLLNTHLHSDHCGGNAALQSRHPGVRALIPPGEAAAVEAWDEEALSFKATGQRCDRFRFDGLLAPGSEVVLADLPWQVHAAKGHDPHSVILFEPVSRTLISADALWENGFGVVFPELFGEPSFDEVGATLDLIESLAPSHVVPGHGRVLHDAPAALRKARSRLEGFQRQPVKHARHALKVLLKFKLLEWQSISREEWAAWLAATPYVETVRARFFHTSPLDDLAGEILDELVAVGAAATDGARIFNR</sequence>
<organism evidence="2 3">
    <name type="scientific">Variovorax ginsengisoli</name>
    <dbReference type="NCBI Taxonomy" id="363844"/>
    <lineage>
        <taxon>Bacteria</taxon>
        <taxon>Pseudomonadati</taxon>
        <taxon>Pseudomonadota</taxon>
        <taxon>Betaproteobacteria</taxon>
        <taxon>Burkholderiales</taxon>
        <taxon>Comamonadaceae</taxon>
        <taxon>Variovorax</taxon>
    </lineage>
</organism>
<keyword evidence="3" id="KW-1185">Reference proteome</keyword>
<evidence type="ECO:0000313" key="3">
    <source>
        <dbReference type="Proteomes" id="UP001169027"/>
    </source>
</evidence>
<dbReference type="EMBL" id="JAUKVY010000052">
    <property type="protein sequence ID" value="MDO1537910.1"/>
    <property type="molecule type" value="Genomic_DNA"/>
</dbReference>
<dbReference type="Pfam" id="PF00753">
    <property type="entry name" value="Lactamase_B"/>
    <property type="match status" value="1"/>
</dbReference>
<protein>
    <submittedName>
        <fullName evidence="2">MBL fold metallo-hydrolase</fullName>
    </submittedName>
</protein>
<reference evidence="2" key="1">
    <citation type="submission" date="2023-06" db="EMBL/GenBank/DDBJ databases">
        <authorList>
            <person name="Jiang Y."/>
            <person name="Liu Q."/>
        </authorList>
    </citation>
    <scope>NUCLEOTIDE SEQUENCE</scope>
    <source>
        <strain evidence="2">CGMCC 1.12090</strain>
    </source>
</reference>
<comment type="caution">
    <text evidence="2">The sequence shown here is derived from an EMBL/GenBank/DDBJ whole genome shotgun (WGS) entry which is preliminary data.</text>
</comment>
<dbReference type="InterPro" id="IPR036866">
    <property type="entry name" value="RibonucZ/Hydroxyglut_hydro"/>
</dbReference>
<feature type="domain" description="Metallo-beta-lactamase" evidence="1">
    <location>
        <begin position="21"/>
        <end position="206"/>
    </location>
</feature>
<evidence type="ECO:0000259" key="1">
    <source>
        <dbReference type="SMART" id="SM00849"/>
    </source>
</evidence>
<dbReference type="InterPro" id="IPR001279">
    <property type="entry name" value="Metallo-B-lactamas"/>
</dbReference>
<dbReference type="PANTHER" id="PTHR42951">
    <property type="entry name" value="METALLO-BETA-LACTAMASE DOMAIN-CONTAINING"/>
    <property type="match status" value="1"/>
</dbReference>
<dbReference type="Gene3D" id="3.60.15.10">
    <property type="entry name" value="Ribonuclease Z/Hydroxyacylglutathione hydrolase-like"/>
    <property type="match status" value="1"/>
</dbReference>
<dbReference type="CDD" id="cd06262">
    <property type="entry name" value="metallo-hydrolase-like_MBL-fold"/>
    <property type="match status" value="1"/>
</dbReference>
<dbReference type="RefSeq" id="WP_301816322.1">
    <property type="nucleotide sequence ID" value="NZ_JAUJZH010000052.1"/>
</dbReference>
<proteinExistence type="predicted"/>
<dbReference type="SUPFAM" id="SSF56281">
    <property type="entry name" value="Metallo-hydrolase/oxidoreductase"/>
    <property type="match status" value="1"/>
</dbReference>
<dbReference type="InterPro" id="IPR050855">
    <property type="entry name" value="NDM-1-like"/>
</dbReference>
<gene>
    <name evidence="2" type="ORF">Q2T77_37345</name>
</gene>
<evidence type="ECO:0000313" key="2">
    <source>
        <dbReference type="EMBL" id="MDO1537910.1"/>
    </source>
</evidence>
<dbReference type="SMART" id="SM00849">
    <property type="entry name" value="Lactamase_B"/>
    <property type="match status" value="1"/>
</dbReference>
<name>A0ABT8SG56_9BURK</name>
<accession>A0ABT8SG56</accession>
<dbReference type="Proteomes" id="UP001169027">
    <property type="component" value="Unassembled WGS sequence"/>
</dbReference>